<evidence type="ECO:0000313" key="2">
    <source>
        <dbReference type="Proteomes" id="UP001501411"/>
    </source>
</evidence>
<dbReference type="InterPro" id="IPR006530">
    <property type="entry name" value="YD"/>
</dbReference>
<comment type="caution">
    <text evidence="1">The sequence shown here is derived from an EMBL/GenBank/DDBJ whole genome shotgun (WGS) entry which is preliminary data.</text>
</comment>
<dbReference type="Proteomes" id="UP001501411">
    <property type="component" value="Unassembled WGS sequence"/>
</dbReference>
<dbReference type="Pfam" id="PF05593">
    <property type="entry name" value="RHS_repeat"/>
    <property type="match status" value="1"/>
</dbReference>
<evidence type="ECO:0000313" key="1">
    <source>
        <dbReference type="EMBL" id="GAA4779398.1"/>
    </source>
</evidence>
<organism evidence="1 2">
    <name type="scientific">Olivibacter ginsenosidimutans</name>
    <dbReference type="NCBI Taxonomy" id="1176537"/>
    <lineage>
        <taxon>Bacteria</taxon>
        <taxon>Pseudomonadati</taxon>
        <taxon>Bacteroidota</taxon>
        <taxon>Sphingobacteriia</taxon>
        <taxon>Sphingobacteriales</taxon>
        <taxon>Sphingobacteriaceae</taxon>
        <taxon>Olivibacter</taxon>
    </lineage>
</organism>
<dbReference type="RefSeq" id="WP_345229889.1">
    <property type="nucleotide sequence ID" value="NZ_BAABIQ010000002.1"/>
</dbReference>
<protein>
    <recommendedName>
        <fullName evidence="3">RHS repeat protein</fullName>
    </recommendedName>
</protein>
<proteinExistence type="predicted"/>
<dbReference type="NCBIfam" id="TIGR01643">
    <property type="entry name" value="YD_repeat_2x"/>
    <property type="match status" value="1"/>
</dbReference>
<dbReference type="EMBL" id="BAABIQ010000002">
    <property type="protein sequence ID" value="GAA4779398.1"/>
    <property type="molecule type" value="Genomic_DNA"/>
</dbReference>
<evidence type="ECO:0008006" key="3">
    <source>
        <dbReference type="Google" id="ProtNLM"/>
    </source>
</evidence>
<name>A0ABP9ADY0_9SPHI</name>
<reference evidence="2" key="1">
    <citation type="journal article" date="2019" name="Int. J. Syst. Evol. Microbiol.">
        <title>The Global Catalogue of Microorganisms (GCM) 10K type strain sequencing project: providing services to taxonomists for standard genome sequencing and annotation.</title>
        <authorList>
            <consortium name="The Broad Institute Genomics Platform"/>
            <consortium name="The Broad Institute Genome Sequencing Center for Infectious Disease"/>
            <person name="Wu L."/>
            <person name="Ma J."/>
        </authorList>
    </citation>
    <scope>NUCLEOTIDE SEQUENCE [LARGE SCALE GENOMIC DNA]</scope>
    <source>
        <strain evidence="2">JCM 18200</strain>
    </source>
</reference>
<gene>
    <name evidence="1" type="ORF">GCM10023231_02710</name>
</gene>
<accession>A0ABP9ADY0</accession>
<dbReference type="InterPro" id="IPR031325">
    <property type="entry name" value="RHS_repeat"/>
</dbReference>
<sequence length="1078" mass="121125">MLAQINPEIPLPANDLALAKYIEVPVSLYTGIPSIVIPLDSLQGRNIDVDLSLSYHAGGLKVSEEASSFGLGWSLNAGGAIFRVVRGEIDHKTRKPIPLLPDIDWNYIDELSQTKWEDNQPDLYIYNFAGLTGRFFLSDTGEPIIEDSNNLQVKPFFNDSNDITGFEISDTKGRKYTFGTNQNFATSAVQPFVLNGETGSFDAGLINSSVTAYYLSQIQSADTKENIEFSYDSENYDYRTNEKCNYHDFTVGGSLEGRANLTYQWIRIASKRIKTITGPFWKVVFEYNNERQDLNSFNSSVPKAVSAIRIYNIDNRETKSFNFYTSYFISEGIDIAAMEDKFQYRRLRLDSLKMFSGDRQESSPPYKFVYNALTLPYKKSPAQDYYGFFNGAWTNDRDMIPNLNGIELRDVVSNSQVYLNISGGSNRNPNESAAKACVLSEISYPTGVKNKFDFQANTFSSLTYPLINEITSVGISGYEESDENFQLQKVLNLQANDAVEVLFEFRLAAKNYTEGYATCTINGNLYNVSLGLENPVTIHTQKLPLSFLKNGENNIKITARHGKTTLTIKKKSSEGVRQNEIGGGLRISKITTTDPTSIQELNYDYTEHDTITYKSMGMTSGSIVTEPAVVSTYLKTTQTEPVQLYKQLLRVYSNPIIDLEATHGGYVGYGEVKVMKNNGTDGSEIYYYSSPKEYPDVKSSVSRAYDAITHESYKGVFEYIINSNLQTASPPAPDESMDFKRGNLIKKITLDSANKIIGKNVYQYEYMGGTAIRGIKFEKFYATATIGSGGIPLTVLSAINYNIYRENLGYANLLKRTEILYTNQVNPIKIERSYTYYRNPVVASQLIEDFGDHTLKTVYKYPFNYNNSVSNIKKLLDLNLTTIPVKTELFSSDKQIGGEIRTYNDFGAIKNVYRYESSELTSAVAHDPNVILLPKYRNTISLEYDVQNRLVQSQEKENISTTYIWSYGGQYPIAAVKNALYNEVVPVLGGATAVNNFSIAKPSDTAIRDFIAPLRTNTALKNAQIATFTYDPLVGMTSSTDASGRTTYYEYDGFGRLQQVKETQGKPISSYDYHYQNQ</sequence>
<dbReference type="Gene3D" id="2.180.10.10">
    <property type="entry name" value="RHS repeat-associated core"/>
    <property type="match status" value="1"/>
</dbReference>
<keyword evidence="2" id="KW-1185">Reference proteome</keyword>